<evidence type="ECO:0000256" key="1">
    <source>
        <dbReference type="SAM" id="SignalP"/>
    </source>
</evidence>
<reference evidence="3" key="1">
    <citation type="journal article" date="2019" name="Int. J. Syst. Evol. Microbiol.">
        <title>The Global Catalogue of Microorganisms (GCM) 10K type strain sequencing project: providing services to taxonomists for standard genome sequencing and annotation.</title>
        <authorList>
            <consortium name="The Broad Institute Genomics Platform"/>
            <consortium name="The Broad Institute Genome Sequencing Center for Infectious Disease"/>
            <person name="Wu L."/>
            <person name="Ma J."/>
        </authorList>
    </citation>
    <scope>NUCLEOTIDE SEQUENCE [LARGE SCALE GENOMIC DNA]</scope>
    <source>
        <strain evidence="3">NBRC 108730</strain>
    </source>
</reference>
<sequence length="249" mass="25508">MLRRALTALAVAAAVVGTAVPAQAAARVSVRPVTTTVTSACATYALPTTVRPGAGVRWRLDVTAWGDDAATVQDATATATGTGTRRPTVRLHVCAQAGEHVTGRYTVQSTLTLVDSRGASDGAGTDGSGHPQFVAVSALTIKAAPTRLTMRLSKKATTAGQAFTASGTATKTLFTGRRRTGLDGERLGVQFKPSGSSVWTTIGHVRAGSGGAWSARVTLVQSGSLRVAVDATKVHDGKRSGAQRVSVSR</sequence>
<accession>A0ABQ6JGZ6</accession>
<feature type="signal peptide" evidence="1">
    <location>
        <begin position="1"/>
        <end position="24"/>
    </location>
</feature>
<organism evidence="2 3">
    <name type="scientific">Angustibacter aerolatus</name>
    <dbReference type="NCBI Taxonomy" id="1162965"/>
    <lineage>
        <taxon>Bacteria</taxon>
        <taxon>Bacillati</taxon>
        <taxon>Actinomycetota</taxon>
        <taxon>Actinomycetes</taxon>
        <taxon>Kineosporiales</taxon>
        <taxon>Kineosporiaceae</taxon>
    </lineage>
</organism>
<gene>
    <name evidence="2" type="ORF">GCM10025868_27130</name>
</gene>
<evidence type="ECO:0000313" key="2">
    <source>
        <dbReference type="EMBL" id="GMA87463.1"/>
    </source>
</evidence>
<keyword evidence="1" id="KW-0732">Signal</keyword>
<dbReference type="EMBL" id="BSUZ01000001">
    <property type="protein sequence ID" value="GMA87463.1"/>
    <property type="molecule type" value="Genomic_DNA"/>
</dbReference>
<evidence type="ECO:0000313" key="3">
    <source>
        <dbReference type="Proteomes" id="UP001157017"/>
    </source>
</evidence>
<keyword evidence="3" id="KW-1185">Reference proteome</keyword>
<comment type="caution">
    <text evidence="2">The sequence shown here is derived from an EMBL/GenBank/DDBJ whole genome shotgun (WGS) entry which is preliminary data.</text>
</comment>
<dbReference type="Proteomes" id="UP001157017">
    <property type="component" value="Unassembled WGS sequence"/>
</dbReference>
<name>A0ABQ6JGZ6_9ACTN</name>
<protein>
    <submittedName>
        <fullName evidence="2">Uncharacterized protein</fullName>
    </submittedName>
</protein>
<feature type="chain" id="PRO_5047283403" evidence="1">
    <location>
        <begin position="25"/>
        <end position="249"/>
    </location>
</feature>
<proteinExistence type="predicted"/>